<protein>
    <submittedName>
        <fullName evidence="4">AcrR family transcriptional regulator</fullName>
    </submittedName>
</protein>
<gene>
    <name evidence="4" type="ORF">CLV80_109120</name>
</gene>
<dbReference type="Proteomes" id="UP000238007">
    <property type="component" value="Unassembled WGS sequence"/>
</dbReference>
<dbReference type="RefSeq" id="WP_106358427.1">
    <property type="nucleotide sequence ID" value="NZ_PVTP01000009.1"/>
</dbReference>
<dbReference type="GO" id="GO:0003677">
    <property type="term" value="F:DNA binding"/>
    <property type="evidence" value="ECO:0007669"/>
    <property type="project" value="UniProtKB-UniRule"/>
</dbReference>
<proteinExistence type="predicted"/>
<evidence type="ECO:0000259" key="3">
    <source>
        <dbReference type="PROSITE" id="PS50977"/>
    </source>
</evidence>
<feature type="DNA-binding region" description="H-T-H motif" evidence="2">
    <location>
        <begin position="44"/>
        <end position="63"/>
    </location>
</feature>
<dbReference type="InterPro" id="IPR041474">
    <property type="entry name" value="NicS_C"/>
</dbReference>
<dbReference type="Pfam" id="PF00440">
    <property type="entry name" value="TetR_N"/>
    <property type="match status" value="1"/>
</dbReference>
<dbReference type="InterPro" id="IPR001647">
    <property type="entry name" value="HTH_TetR"/>
</dbReference>
<evidence type="ECO:0000313" key="5">
    <source>
        <dbReference type="Proteomes" id="UP000238007"/>
    </source>
</evidence>
<evidence type="ECO:0000256" key="2">
    <source>
        <dbReference type="PROSITE-ProRule" id="PRU00335"/>
    </source>
</evidence>
<dbReference type="PANTHER" id="PTHR30328:SF54">
    <property type="entry name" value="HTH-TYPE TRANSCRIPTIONAL REPRESSOR SCO4008"/>
    <property type="match status" value="1"/>
</dbReference>
<evidence type="ECO:0000313" key="4">
    <source>
        <dbReference type="EMBL" id="PRY76320.1"/>
    </source>
</evidence>
<dbReference type="InterPro" id="IPR036271">
    <property type="entry name" value="Tet_transcr_reg_TetR-rel_C_sf"/>
</dbReference>
<dbReference type="InterPro" id="IPR009057">
    <property type="entry name" value="Homeodomain-like_sf"/>
</dbReference>
<reference evidence="4 5" key="1">
    <citation type="submission" date="2018-03" db="EMBL/GenBank/DDBJ databases">
        <title>Genomic Encyclopedia of Archaeal and Bacterial Type Strains, Phase II (KMG-II): from individual species to whole genera.</title>
        <authorList>
            <person name="Goeker M."/>
        </authorList>
    </citation>
    <scope>NUCLEOTIDE SEQUENCE [LARGE SCALE GENOMIC DNA]</scope>
    <source>
        <strain evidence="4 5">DSM 101533</strain>
    </source>
</reference>
<dbReference type="Pfam" id="PF17938">
    <property type="entry name" value="TetR_C_29"/>
    <property type="match status" value="1"/>
</dbReference>
<dbReference type="PROSITE" id="PS50977">
    <property type="entry name" value="HTH_TETR_2"/>
    <property type="match status" value="1"/>
</dbReference>
<keyword evidence="1 2" id="KW-0238">DNA-binding</keyword>
<dbReference type="InterPro" id="IPR050109">
    <property type="entry name" value="HTH-type_TetR-like_transc_reg"/>
</dbReference>
<dbReference type="SUPFAM" id="SSF48498">
    <property type="entry name" value="Tetracyclin repressor-like, C-terminal domain"/>
    <property type="match status" value="1"/>
</dbReference>
<dbReference type="EMBL" id="PVTP01000009">
    <property type="protein sequence ID" value="PRY76320.1"/>
    <property type="molecule type" value="Genomic_DNA"/>
</dbReference>
<dbReference type="OrthoDB" id="2356263at2"/>
<dbReference type="PRINTS" id="PR00455">
    <property type="entry name" value="HTHTETR"/>
</dbReference>
<evidence type="ECO:0000256" key="1">
    <source>
        <dbReference type="ARBA" id="ARBA00023125"/>
    </source>
</evidence>
<accession>A0A2T0VX54</accession>
<dbReference type="AlphaFoldDB" id="A0A2T0VX54"/>
<name>A0A2T0VX54_9RHOB</name>
<keyword evidence="5" id="KW-1185">Reference proteome</keyword>
<organism evidence="4 5">
    <name type="scientific">Yoonia maritima</name>
    <dbReference type="NCBI Taxonomy" id="1435347"/>
    <lineage>
        <taxon>Bacteria</taxon>
        <taxon>Pseudomonadati</taxon>
        <taxon>Pseudomonadota</taxon>
        <taxon>Alphaproteobacteria</taxon>
        <taxon>Rhodobacterales</taxon>
        <taxon>Paracoccaceae</taxon>
        <taxon>Yoonia</taxon>
    </lineage>
</organism>
<comment type="caution">
    <text evidence="4">The sequence shown here is derived from an EMBL/GenBank/DDBJ whole genome shotgun (WGS) entry which is preliminary data.</text>
</comment>
<feature type="domain" description="HTH tetR-type" evidence="3">
    <location>
        <begin position="21"/>
        <end position="81"/>
    </location>
</feature>
<sequence>MTAEAKPKASRQRATWKQDPEAVKADILRVAREEFAAHGLSGARAQEIASRTKTSKRMIFYYFKDKESLYREVLEQAYRDVRNGEKALELENLDPVAALRKLVSYTFDHHRQNEDFIRLVMIENIHRGSHVAASETIKAGNSPAVEQLQEILERGMQQGIFRSDINPLQLHWKISGLCFFNVSNESTFSVIFGNEIATQEGQIALRDDVVHTIVNSVLV</sequence>
<dbReference type="SUPFAM" id="SSF46689">
    <property type="entry name" value="Homeodomain-like"/>
    <property type="match status" value="1"/>
</dbReference>
<dbReference type="PANTHER" id="PTHR30328">
    <property type="entry name" value="TRANSCRIPTIONAL REPRESSOR"/>
    <property type="match status" value="1"/>
</dbReference>
<dbReference type="Gene3D" id="1.10.357.10">
    <property type="entry name" value="Tetracycline Repressor, domain 2"/>
    <property type="match status" value="1"/>
</dbReference>